<dbReference type="InterPro" id="IPR034193">
    <property type="entry name" value="PCSK9_ProteinaseK-like"/>
</dbReference>
<dbReference type="Gene3D" id="3.40.50.200">
    <property type="entry name" value="Peptidase S8/S53 domain"/>
    <property type="match status" value="1"/>
</dbReference>
<dbReference type="CDD" id="cd04077">
    <property type="entry name" value="Peptidases_S8_PCSK9_ProteinaseK_like"/>
    <property type="match status" value="1"/>
</dbReference>
<dbReference type="PANTHER" id="PTHR43806:SF11">
    <property type="entry name" value="CEREVISIN-RELATED"/>
    <property type="match status" value="1"/>
</dbReference>
<dbReference type="PROSITE" id="PS51892">
    <property type="entry name" value="SUBTILASE"/>
    <property type="match status" value="1"/>
</dbReference>
<evidence type="ECO:0000256" key="3">
    <source>
        <dbReference type="ARBA" id="ARBA00022801"/>
    </source>
</evidence>
<reference evidence="10" key="2">
    <citation type="submission" date="2020-09" db="EMBL/GenBank/DDBJ databases">
        <authorList>
            <person name="Sun Q."/>
            <person name="Ohkuma M."/>
        </authorList>
    </citation>
    <scope>NUCLEOTIDE SEQUENCE</scope>
    <source>
        <strain evidence="10">JCM 3276</strain>
    </source>
</reference>
<evidence type="ECO:0000259" key="9">
    <source>
        <dbReference type="Pfam" id="PF05922"/>
    </source>
</evidence>
<evidence type="ECO:0000256" key="7">
    <source>
        <dbReference type="SAM" id="SignalP"/>
    </source>
</evidence>
<comment type="similarity">
    <text evidence="1 5 6">Belongs to the peptidase S8 family.</text>
</comment>
<dbReference type="Pfam" id="PF05922">
    <property type="entry name" value="Inhibitor_I9"/>
    <property type="match status" value="1"/>
</dbReference>
<evidence type="ECO:0000256" key="6">
    <source>
        <dbReference type="RuleBase" id="RU003355"/>
    </source>
</evidence>
<dbReference type="InterPro" id="IPR036852">
    <property type="entry name" value="Peptidase_S8/S53_dom_sf"/>
</dbReference>
<feature type="domain" description="Peptidase S8/S53" evidence="8">
    <location>
        <begin position="156"/>
        <end position="388"/>
    </location>
</feature>
<keyword evidence="2 5" id="KW-0645">Protease</keyword>
<dbReference type="InterPro" id="IPR023828">
    <property type="entry name" value="Peptidase_S8_Ser-AS"/>
</dbReference>
<dbReference type="InterPro" id="IPR022398">
    <property type="entry name" value="Peptidase_S8_His-AS"/>
</dbReference>
<evidence type="ECO:0000256" key="5">
    <source>
        <dbReference type="PROSITE-ProRule" id="PRU01240"/>
    </source>
</evidence>
<dbReference type="PANTHER" id="PTHR43806">
    <property type="entry name" value="PEPTIDASE S8"/>
    <property type="match status" value="1"/>
</dbReference>
<reference evidence="10" key="1">
    <citation type="journal article" date="2014" name="Int. J. Syst. Evol. Microbiol.">
        <title>Complete genome sequence of Corynebacterium casei LMG S-19264T (=DSM 44701T), isolated from a smear-ripened cheese.</title>
        <authorList>
            <consortium name="US DOE Joint Genome Institute (JGI-PGF)"/>
            <person name="Walter F."/>
            <person name="Albersmeier A."/>
            <person name="Kalinowski J."/>
            <person name="Ruckert C."/>
        </authorList>
    </citation>
    <scope>NUCLEOTIDE SEQUENCE</scope>
    <source>
        <strain evidence="10">JCM 3276</strain>
    </source>
</reference>
<evidence type="ECO:0000313" key="10">
    <source>
        <dbReference type="EMBL" id="GGS35030.1"/>
    </source>
</evidence>
<feature type="active site" description="Charge relay system" evidence="5">
    <location>
        <position position="198"/>
    </location>
</feature>
<dbReference type="SUPFAM" id="SSF54897">
    <property type="entry name" value="Protease propeptides/inhibitors"/>
    <property type="match status" value="1"/>
</dbReference>
<dbReference type="PROSITE" id="PS00138">
    <property type="entry name" value="SUBTILASE_SER"/>
    <property type="match status" value="1"/>
</dbReference>
<evidence type="ECO:0000256" key="4">
    <source>
        <dbReference type="ARBA" id="ARBA00022825"/>
    </source>
</evidence>
<dbReference type="InterPro" id="IPR000209">
    <property type="entry name" value="Peptidase_S8/S53_dom"/>
</dbReference>
<feature type="active site" description="Charge relay system" evidence="5">
    <location>
        <position position="165"/>
    </location>
</feature>
<keyword evidence="7" id="KW-0732">Signal</keyword>
<dbReference type="PROSITE" id="PS00137">
    <property type="entry name" value="SUBTILASE_HIS"/>
    <property type="match status" value="1"/>
</dbReference>
<dbReference type="GO" id="GO:0005615">
    <property type="term" value="C:extracellular space"/>
    <property type="evidence" value="ECO:0007669"/>
    <property type="project" value="TreeGrafter"/>
</dbReference>
<evidence type="ECO:0000259" key="8">
    <source>
        <dbReference type="Pfam" id="PF00082"/>
    </source>
</evidence>
<dbReference type="InterPro" id="IPR037045">
    <property type="entry name" value="S8pro/Inhibitor_I9_sf"/>
</dbReference>
<dbReference type="Gene3D" id="3.30.70.80">
    <property type="entry name" value="Peptidase S8 propeptide/proteinase inhibitor I9"/>
    <property type="match status" value="1"/>
</dbReference>
<dbReference type="PRINTS" id="PR00723">
    <property type="entry name" value="SUBTILISIN"/>
</dbReference>
<keyword evidence="4 5" id="KW-0720">Serine protease</keyword>
<feature type="domain" description="Inhibitor I9" evidence="9">
    <location>
        <begin position="54"/>
        <end position="124"/>
    </location>
</feature>
<dbReference type="InterPro" id="IPR010259">
    <property type="entry name" value="S8pro/Inhibitor_I9"/>
</dbReference>
<evidence type="ECO:0000256" key="2">
    <source>
        <dbReference type="ARBA" id="ARBA00022670"/>
    </source>
</evidence>
<organism evidence="10 11">
    <name type="scientific">Actinokineospora fastidiosa</name>
    <dbReference type="NCBI Taxonomy" id="1816"/>
    <lineage>
        <taxon>Bacteria</taxon>
        <taxon>Bacillati</taxon>
        <taxon>Actinomycetota</taxon>
        <taxon>Actinomycetes</taxon>
        <taxon>Pseudonocardiales</taxon>
        <taxon>Pseudonocardiaceae</taxon>
        <taxon>Actinokineospora</taxon>
    </lineage>
</organism>
<dbReference type="PROSITE" id="PS00136">
    <property type="entry name" value="SUBTILASE_ASP"/>
    <property type="match status" value="1"/>
</dbReference>
<dbReference type="InterPro" id="IPR015500">
    <property type="entry name" value="Peptidase_S8_subtilisin-rel"/>
</dbReference>
<proteinExistence type="inferred from homology"/>
<dbReference type="SUPFAM" id="SSF52743">
    <property type="entry name" value="Subtilisin-like"/>
    <property type="match status" value="1"/>
</dbReference>
<dbReference type="RefSeq" id="WP_308425889.1">
    <property type="nucleotide sequence ID" value="NZ_BMRB01000002.1"/>
</dbReference>
<dbReference type="GO" id="GO:0004252">
    <property type="term" value="F:serine-type endopeptidase activity"/>
    <property type="evidence" value="ECO:0007669"/>
    <property type="project" value="UniProtKB-UniRule"/>
</dbReference>
<feature type="active site" description="Charge relay system" evidence="5">
    <location>
        <position position="352"/>
    </location>
</feature>
<evidence type="ECO:0000313" key="11">
    <source>
        <dbReference type="Proteomes" id="UP000660680"/>
    </source>
</evidence>
<protein>
    <submittedName>
        <fullName evidence="10">Uncharacterized protein</fullName>
    </submittedName>
</protein>
<sequence length="619" mass="62964">MHDNTRRGGYGHRTARRAAILAAAVALPLTLAPTSAAATGEIRSAGGATAIADSYIVVFKDTAVSAAGVEARATDLAQAYGGAVTHTYRDALRGFAVSLPEAAARRLAANPSVAYVEQDHTARLVGTQSPTASWGLDRVDQRALPLDNSYTYPNTGAGVRVYILDTGVRVTHNDFGGRAVHGRDTVDDDNDSSDCHGHGTHVAGTVGGTAHGIAKGATLVGVRIMNCQGSGQWSDIIAGIDWVAADHDPGELAVANMSIGGGKYQALNDAVSAAIRDGVTFAVAAANDNADACTKSPASTPEAITTGATDKTDRRASFSNWGSCLDLFAPGVGITSTWWTADDATSTASGTSMASPHVAGVAALITAANPTFTPQQVRDRMVADATSGVVTDPRTGSPNKLLHVDSGTPAEDDFAVSVSPSSGATDAGGSVTATVSTSTVSGDPQAVTLAAKGLPEGATAAFRPESVTSGESSAMTISTTAATPAGAYPITVNAVGADTTRTTTFTLTVNGTTPPGGCDGRETVKTGTLASGGSVYQPDGGYFHTTVAGAHAGCLDGPDGTDFDLYLQKWTGYGWSTVARSTSPGADEELTYTGTAGYYRYRVHSYSGTGAYTLGYDVP</sequence>
<dbReference type="AlphaFoldDB" id="A0A918LE84"/>
<accession>A0A918LE84</accession>
<dbReference type="InterPro" id="IPR023827">
    <property type="entry name" value="Peptidase_S8_Asp-AS"/>
</dbReference>
<dbReference type="Pfam" id="PF00082">
    <property type="entry name" value="Peptidase_S8"/>
    <property type="match status" value="1"/>
</dbReference>
<dbReference type="EMBL" id="BMRB01000002">
    <property type="protein sequence ID" value="GGS35030.1"/>
    <property type="molecule type" value="Genomic_DNA"/>
</dbReference>
<dbReference type="Proteomes" id="UP000660680">
    <property type="component" value="Unassembled WGS sequence"/>
</dbReference>
<comment type="caution">
    <text evidence="10">The sequence shown here is derived from an EMBL/GenBank/DDBJ whole genome shotgun (WGS) entry which is preliminary data.</text>
</comment>
<gene>
    <name evidence="10" type="ORF">GCM10010171_31990</name>
</gene>
<keyword evidence="11" id="KW-1185">Reference proteome</keyword>
<feature type="signal peptide" evidence="7">
    <location>
        <begin position="1"/>
        <end position="37"/>
    </location>
</feature>
<evidence type="ECO:0000256" key="1">
    <source>
        <dbReference type="ARBA" id="ARBA00011073"/>
    </source>
</evidence>
<name>A0A918LE84_9PSEU</name>
<dbReference type="GO" id="GO:0006508">
    <property type="term" value="P:proteolysis"/>
    <property type="evidence" value="ECO:0007669"/>
    <property type="project" value="UniProtKB-KW"/>
</dbReference>
<keyword evidence="3 5" id="KW-0378">Hydrolase</keyword>
<dbReference type="FunFam" id="3.40.50.200:FF:000014">
    <property type="entry name" value="Proteinase K"/>
    <property type="match status" value="1"/>
</dbReference>
<dbReference type="Gene3D" id="2.60.120.380">
    <property type="match status" value="1"/>
</dbReference>
<dbReference type="InterPro" id="IPR050131">
    <property type="entry name" value="Peptidase_S8_subtilisin-like"/>
</dbReference>
<feature type="chain" id="PRO_5037756208" evidence="7">
    <location>
        <begin position="38"/>
        <end position="619"/>
    </location>
</feature>